<evidence type="ECO:0000313" key="2">
    <source>
        <dbReference type="EMBL" id="AXC14455.1"/>
    </source>
</evidence>
<protein>
    <submittedName>
        <fullName evidence="2">Uncharacterized protein</fullName>
    </submittedName>
</protein>
<sequence length="99" mass="10909">MDNFARELSSQPITSLPGAVLTQESLASQDARGPRRLNLINDAWQRLRGEAMTTILNHETQVAAMWLQPPEEFRPTESEVTAELIPQTLPSSDPEPAAA</sequence>
<feature type="region of interest" description="Disordered" evidence="1">
    <location>
        <begin position="74"/>
        <end position="99"/>
    </location>
</feature>
<evidence type="ECO:0000256" key="1">
    <source>
        <dbReference type="SAM" id="MobiDB-lite"/>
    </source>
</evidence>
<proteinExistence type="predicted"/>
<dbReference type="AlphaFoldDB" id="A0A2Z5G710"/>
<organism evidence="2 3">
    <name type="scientific">Acidisarcina polymorpha</name>
    <dbReference type="NCBI Taxonomy" id="2211140"/>
    <lineage>
        <taxon>Bacteria</taxon>
        <taxon>Pseudomonadati</taxon>
        <taxon>Acidobacteriota</taxon>
        <taxon>Terriglobia</taxon>
        <taxon>Terriglobales</taxon>
        <taxon>Acidobacteriaceae</taxon>
        <taxon>Acidisarcina</taxon>
    </lineage>
</organism>
<evidence type="ECO:0000313" key="3">
    <source>
        <dbReference type="Proteomes" id="UP000253606"/>
    </source>
</evidence>
<gene>
    <name evidence="2" type="ORF">ACPOL_5201</name>
</gene>
<reference evidence="2 3" key="1">
    <citation type="journal article" date="2018" name="Front. Microbiol.">
        <title>Hydrolytic Capabilities as a Key to Environmental Success: Chitinolytic and Cellulolytic Acidobacteria From Acidic Sub-arctic Soils and Boreal Peatlands.</title>
        <authorList>
            <person name="Belova S.E."/>
            <person name="Ravin N.V."/>
            <person name="Pankratov T.A."/>
            <person name="Rakitin A.L."/>
            <person name="Ivanova A.A."/>
            <person name="Beletsky A.V."/>
            <person name="Mardanov A.V."/>
            <person name="Sinninghe Damste J.S."/>
            <person name="Dedysh S.N."/>
        </authorList>
    </citation>
    <scope>NUCLEOTIDE SEQUENCE [LARGE SCALE GENOMIC DNA]</scope>
    <source>
        <strain evidence="2 3">SBC82</strain>
    </source>
</reference>
<dbReference type="Proteomes" id="UP000253606">
    <property type="component" value="Chromosome"/>
</dbReference>
<keyword evidence="3" id="KW-1185">Reference proteome</keyword>
<name>A0A2Z5G710_9BACT</name>
<accession>A0A2Z5G710</accession>
<dbReference type="KEGG" id="abas:ACPOL_5201"/>
<dbReference type="EMBL" id="CP030840">
    <property type="protein sequence ID" value="AXC14455.1"/>
    <property type="molecule type" value="Genomic_DNA"/>
</dbReference>